<comment type="caution">
    <text evidence="1">The sequence shown here is derived from an EMBL/GenBank/DDBJ whole genome shotgun (WGS) entry which is preliminary data.</text>
</comment>
<dbReference type="EMBL" id="JAJHVV010000009">
    <property type="protein sequence ID" value="MCK6264632.1"/>
    <property type="molecule type" value="Genomic_DNA"/>
</dbReference>
<dbReference type="Proteomes" id="UP001139559">
    <property type="component" value="Unassembled WGS sequence"/>
</dbReference>
<proteinExistence type="predicted"/>
<dbReference type="GO" id="GO:0016787">
    <property type="term" value="F:hydrolase activity"/>
    <property type="evidence" value="ECO:0007669"/>
    <property type="project" value="UniProtKB-KW"/>
</dbReference>
<dbReference type="NCBIfam" id="TIGR01509">
    <property type="entry name" value="HAD-SF-IA-v3"/>
    <property type="match status" value="1"/>
</dbReference>
<dbReference type="InterPro" id="IPR023214">
    <property type="entry name" value="HAD_sf"/>
</dbReference>
<dbReference type="InterPro" id="IPR036412">
    <property type="entry name" value="HAD-like_sf"/>
</dbReference>
<dbReference type="PANTHER" id="PTHR43885">
    <property type="entry name" value="HALOACID DEHALOGENASE-LIKE HYDROLASE"/>
    <property type="match status" value="1"/>
</dbReference>
<dbReference type="AlphaFoldDB" id="A0A9X1XKJ0"/>
<organism evidence="1 2">
    <name type="scientific">Vibrio amylolyticus</name>
    <dbReference type="NCBI Taxonomy" id="2847292"/>
    <lineage>
        <taxon>Bacteria</taxon>
        <taxon>Pseudomonadati</taxon>
        <taxon>Pseudomonadota</taxon>
        <taxon>Gammaproteobacteria</taxon>
        <taxon>Vibrionales</taxon>
        <taxon>Vibrionaceae</taxon>
        <taxon>Vibrio</taxon>
    </lineage>
</organism>
<accession>A0A9X1XKJ0</accession>
<evidence type="ECO:0000313" key="1">
    <source>
        <dbReference type="EMBL" id="MCK6264632.1"/>
    </source>
</evidence>
<dbReference type="InterPro" id="IPR006439">
    <property type="entry name" value="HAD-SF_hydro_IA"/>
</dbReference>
<dbReference type="Gene3D" id="1.10.260.80">
    <property type="match status" value="1"/>
</dbReference>
<dbReference type="Pfam" id="PF13419">
    <property type="entry name" value="HAD_2"/>
    <property type="match status" value="1"/>
</dbReference>
<dbReference type="Gene3D" id="3.40.50.1000">
    <property type="entry name" value="HAD superfamily/HAD-like"/>
    <property type="match status" value="1"/>
</dbReference>
<keyword evidence="2" id="KW-1185">Reference proteome</keyword>
<reference evidence="1" key="1">
    <citation type="submission" date="2021-11" db="EMBL/GenBank/DDBJ databases">
        <title>Vibrio ZSDE26 sp. nov. and Vibrio ZSDZ34 sp. nov., isolated from coastal seawater in Qingdao.</title>
        <authorList>
            <person name="Zhang P."/>
        </authorList>
    </citation>
    <scope>NUCLEOTIDE SEQUENCE</scope>
    <source>
        <strain evidence="1">ZSDE26</strain>
    </source>
</reference>
<dbReference type="SUPFAM" id="SSF56784">
    <property type="entry name" value="HAD-like"/>
    <property type="match status" value="1"/>
</dbReference>
<dbReference type="NCBIfam" id="TIGR01549">
    <property type="entry name" value="HAD-SF-IA-v1"/>
    <property type="match status" value="1"/>
</dbReference>
<keyword evidence="1" id="KW-0378">Hydrolase</keyword>
<gene>
    <name evidence="1" type="ORF">KP803_15230</name>
</gene>
<dbReference type="RefSeq" id="WP_248009705.1">
    <property type="nucleotide sequence ID" value="NZ_JAJHVV010000009.1"/>
</dbReference>
<dbReference type="SFLD" id="SFLDG01129">
    <property type="entry name" value="C1.5:_HAD__Beta-PGM__Phosphata"/>
    <property type="match status" value="1"/>
</dbReference>
<dbReference type="SFLD" id="SFLDS00003">
    <property type="entry name" value="Haloacid_Dehalogenase"/>
    <property type="match status" value="1"/>
</dbReference>
<sequence length="197" mass="22198">MNLSHIKAVLFDLDGTLVDSKLDFHQLRQQLGFPTGEPILEFIDQIESETERVAANQMVFDFEMKAAKTASLMPGALELISTLHKDGYPTAILTRNIRQASQMMLTNLSLPIDLMLTREDCSPKPSPEGLYILANKLKLDVSELVYVGDYKFDLEAARNANMLACLFDRDGDSEFKHQADIVINNFEQLLDMLRTDA</sequence>
<dbReference type="InterPro" id="IPR041492">
    <property type="entry name" value="HAD_2"/>
</dbReference>
<dbReference type="PANTHER" id="PTHR43885:SF1">
    <property type="entry name" value="SUPERFAMILY HYDROLASE, PUTATIVE (AFU_ORTHOLOGUE AFUA_4G13290)-RELATED"/>
    <property type="match status" value="1"/>
</dbReference>
<protein>
    <submittedName>
        <fullName evidence="1">HAD family hydrolase</fullName>
    </submittedName>
</protein>
<evidence type="ECO:0000313" key="2">
    <source>
        <dbReference type="Proteomes" id="UP001139559"/>
    </source>
</evidence>
<name>A0A9X1XKJ0_9VIBR</name>